<dbReference type="AlphaFoldDB" id="A0A0F8XQ22"/>
<organism evidence="1">
    <name type="scientific">marine sediment metagenome</name>
    <dbReference type="NCBI Taxonomy" id="412755"/>
    <lineage>
        <taxon>unclassified sequences</taxon>
        <taxon>metagenomes</taxon>
        <taxon>ecological metagenomes</taxon>
    </lineage>
</organism>
<evidence type="ECO:0000313" key="1">
    <source>
        <dbReference type="EMBL" id="KKK63285.1"/>
    </source>
</evidence>
<accession>A0A0F8XQ22</accession>
<protein>
    <submittedName>
        <fullName evidence="1">Uncharacterized protein</fullName>
    </submittedName>
</protein>
<gene>
    <name evidence="1" type="ORF">LCGC14_2995810</name>
</gene>
<sequence length="213" mass="24091">MIKPYDWQKEVLESSGHLRIVVGGRRIGKSTLCGLVVSSYDKVLWLAPNYHMTLYARDVIVGAIPKMVYRSYNSLDLEELKGIPFDLVVVDELIAVTVKDRIEVLKEAQRRVPVDDGILRGSLKYKVKGDQVAVGTNLEYAPYVEYGTGIYAEGGGGRKTLWTYFSEKYGFVTTRGMVARPYLRPALDSRRKFLVKLWAETYNKVFRVLGGKA</sequence>
<dbReference type="EMBL" id="LAZR01061586">
    <property type="protein sequence ID" value="KKK63285.1"/>
    <property type="molecule type" value="Genomic_DNA"/>
</dbReference>
<name>A0A0F8XQ22_9ZZZZ</name>
<dbReference type="InterPro" id="IPR010064">
    <property type="entry name" value="HK97-gp10_tail"/>
</dbReference>
<dbReference type="Pfam" id="PF04883">
    <property type="entry name" value="HK97-gp10_like"/>
    <property type="match status" value="1"/>
</dbReference>
<comment type="caution">
    <text evidence="1">The sequence shown here is derived from an EMBL/GenBank/DDBJ whole genome shotgun (WGS) entry which is preliminary data.</text>
</comment>
<proteinExistence type="predicted"/>
<reference evidence="1" key="1">
    <citation type="journal article" date="2015" name="Nature">
        <title>Complex archaea that bridge the gap between prokaryotes and eukaryotes.</title>
        <authorList>
            <person name="Spang A."/>
            <person name="Saw J.H."/>
            <person name="Jorgensen S.L."/>
            <person name="Zaremba-Niedzwiedzka K."/>
            <person name="Martijn J."/>
            <person name="Lind A.E."/>
            <person name="van Eijk R."/>
            <person name="Schleper C."/>
            <person name="Guy L."/>
            <person name="Ettema T.J."/>
        </authorList>
    </citation>
    <scope>NUCLEOTIDE SEQUENCE</scope>
</reference>